<evidence type="ECO:0000313" key="7">
    <source>
        <dbReference type="Proteomes" id="UP000054248"/>
    </source>
</evidence>
<dbReference type="GO" id="GO:0005783">
    <property type="term" value="C:endoplasmic reticulum"/>
    <property type="evidence" value="ECO:0007669"/>
    <property type="project" value="TreeGrafter"/>
</dbReference>
<feature type="transmembrane region" description="Helical" evidence="5">
    <location>
        <begin position="92"/>
        <end position="115"/>
    </location>
</feature>
<evidence type="ECO:0000313" key="6">
    <source>
        <dbReference type="EMBL" id="KIO29469.1"/>
    </source>
</evidence>
<gene>
    <name evidence="6" type="ORF">M407DRAFT_242577</name>
</gene>
<evidence type="ECO:0000256" key="2">
    <source>
        <dbReference type="ARBA" id="ARBA00022692"/>
    </source>
</evidence>
<dbReference type="PANTHER" id="PTHR10250">
    <property type="entry name" value="MICROSOMAL GLUTATHIONE S-TRANSFERASE"/>
    <property type="match status" value="1"/>
</dbReference>
<dbReference type="AlphaFoldDB" id="A0A0C3QPW5"/>
<dbReference type="Proteomes" id="UP000054248">
    <property type="component" value="Unassembled WGS sequence"/>
</dbReference>
<dbReference type="Pfam" id="PF01124">
    <property type="entry name" value="MAPEG"/>
    <property type="match status" value="1"/>
</dbReference>
<name>A0A0C3QPW5_9AGAM</name>
<feature type="transmembrane region" description="Helical" evidence="5">
    <location>
        <begin position="121"/>
        <end position="144"/>
    </location>
</feature>
<dbReference type="GO" id="GO:0004602">
    <property type="term" value="F:glutathione peroxidase activity"/>
    <property type="evidence" value="ECO:0007669"/>
    <property type="project" value="TreeGrafter"/>
</dbReference>
<dbReference type="GO" id="GO:0016020">
    <property type="term" value="C:membrane"/>
    <property type="evidence" value="ECO:0007669"/>
    <property type="project" value="UniProtKB-SubCell"/>
</dbReference>
<dbReference type="InterPro" id="IPR001129">
    <property type="entry name" value="Membr-assoc_MAPEG"/>
</dbReference>
<feature type="transmembrane region" description="Helical" evidence="5">
    <location>
        <begin position="12"/>
        <end position="32"/>
    </location>
</feature>
<keyword evidence="7" id="KW-1185">Reference proteome</keyword>
<dbReference type="GO" id="GO:0004364">
    <property type="term" value="F:glutathione transferase activity"/>
    <property type="evidence" value="ECO:0007669"/>
    <property type="project" value="TreeGrafter"/>
</dbReference>
<reference evidence="7" key="2">
    <citation type="submission" date="2015-01" db="EMBL/GenBank/DDBJ databases">
        <title>Evolutionary Origins and Diversification of the Mycorrhizal Mutualists.</title>
        <authorList>
            <consortium name="DOE Joint Genome Institute"/>
            <consortium name="Mycorrhizal Genomics Consortium"/>
            <person name="Kohler A."/>
            <person name="Kuo A."/>
            <person name="Nagy L.G."/>
            <person name="Floudas D."/>
            <person name="Copeland A."/>
            <person name="Barry K.W."/>
            <person name="Cichocki N."/>
            <person name="Veneault-Fourrey C."/>
            <person name="LaButti K."/>
            <person name="Lindquist E.A."/>
            <person name="Lipzen A."/>
            <person name="Lundell T."/>
            <person name="Morin E."/>
            <person name="Murat C."/>
            <person name="Riley R."/>
            <person name="Ohm R."/>
            <person name="Sun H."/>
            <person name="Tunlid A."/>
            <person name="Henrissat B."/>
            <person name="Grigoriev I.V."/>
            <person name="Hibbett D.S."/>
            <person name="Martin F."/>
        </authorList>
    </citation>
    <scope>NUCLEOTIDE SEQUENCE [LARGE SCALE GENOMIC DNA]</scope>
    <source>
        <strain evidence="7">MUT 4182</strain>
    </source>
</reference>
<sequence>MAINIVLPDTYGYVALAACSMVWLNWMQANVVGSKRKAAKIPYPQMYADKAQQEASKEALAFNCAQRAHGNTLEYLPTTLFTLLFTGLRYPMFAACTGAAVTAGRILYTIGYISGGPSGRYGLGGGVALVGSLALFVGSTWSAIQMVM</sequence>
<evidence type="ECO:0000256" key="3">
    <source>
        <dbReference type="ARBA" id="ARBA00022989"/>
    </source>
</evidence>
<dbReference type="GO" id="GO:0005635">
    <property type="term" value="C:nuclear envelope"/>
    <property type="evidence" value="ECO:0007669"/>
    <property type="project" value="TreeGrafter"/>
</dbReference>
<evidence type="ECO:0000256" key="5">
    <source>
        <dbReference type="SAM" id="Phobius"/>
    </source>
</evidence>
<accession>A0A0C3QPW5</accession>
<dbReference type="STRING" id="1051891.A0A0C3QPW5"/>
<dbReference type="InterPro" id="IPR023352">
    <property type="entry name" value="MAPEG-like_dom_sf"/>
</dbReference>
<evidence type="ECO:0000256" key="4">
    <source>
        <dbReference type="ARBA" id="ARBA00023136"/>
    </source>
</evidence>
<organism evidence="6 7">
    <name type="scientific">Tulasnella calospora MUT 4182</name>
    <dbReference type="NCBI Taxonomy" id="1051891"/>
    <lineage>
        <taxon>Eukaryota</taxon>
        <taxon>Fungi</taxon>
        <taxon>Dikarya</taxon>
        <taxon>Basidiomycota</taxon>
        <taxon>Agaricomycotina</taxon>
        <taxon>Agaricomycetes</taxon>
        <taxon>Cantharellales</taxon>
        <taxon>Tulasnellaceae</taxon>
        <taxon>Tulasnella</taxon>
    </lineage>
</organism>
<dbReference type="HOGENOM" id="CLU_110291_1_2_1"/>
<protein>
    <recommendedName>
        <fullName evidence="8">Membrane-associated proteins in eicosanoid and glutathione metabolism</fullName>
    </recommendedName>
</protein>
<dbReference type="OrthoDB" id="410651at2759"/>
<reference evidence="6 7" key="1">
    <citation type="submission" date="2014-04" db="EMBL/GenBank/DDBJ databases">
        <authorList>
            <consortium name="DOE Joint Genome Institute"/>
            <person name="Kuo A."/>
            <person name="Girlanda M."/>
            <person name="Perotto S."/>
            <person name="Kohler A."/>
            <person name="Nagy L.G."/>
            <person name="Floudas D."/>
            <person name="Copeland A."/>
            <person name="Barry K.W."/>
            <person name="Cichocki N."/>
            <person name="Veneault-Fourrey C."/>
            <person name="LaButti K."/>
            <person name="Lindquist E.A."/>
            <person name="Lipzen A."/>
            <person name="Lundell T."/>
            <person name="Morin E."/>
            <person name="Murat C."/>
            <person name="Sun H."/>
            <person name="Tunlid A."/>
            <person name="Henrissat B."/>
            <person name="Grigoriev I.V."/>
            <person name="Hibbett D.S."/>
            <person name="Martin F."/>
            <person name="Nordberg H.P."/>
            <person name="Cantor M.N."/>
            <person name="Hua S.X."/>
        </authorList>
    </citation>
    <scope>NUCLEOTIDE SEQUENCE [LARGE SCALE GENOMIC DNA]</scope>
    <source>
        <strain evidence="6 7">MUT 4182</strain>
    </source>
</reference>
<dbReference type="EMBL" id="KN822982">
    <property type="protein sequence ID" value="KIO29469.1"/>
    <property type="molecule type" value="Genomic_DNA"/>
</dbReference>
<dbReference type="InterPro" id="IPR050997">
    <property type="entry name" value="MAPEG"/>
</dbReference>
<dbReference type="Gene3D" id="1.20.120.550">
    <property type="entry name" value="Membrane associated eicosanoid/glutathione metabolism-like domain"/>
    <property type="match status" value="1"/>
</dbReference>
<proteinExistence type="predicted"/>
<keyword evidence="2 5" id="KW-0812">Transmembrane</keyword>
<dbReference type="SUPFAM" id="SSF161084">
    <property type="entry name" value="MAPEG domain-like"/>
    <property type="match status" value="1"/>
</dbReference>
<evidence type="ECO:0000256" key="1">
    <source>
        <dbReference type="ARBA" id="ARBA00004141"/>
    </source>
</evidence>
<evidence type="ECO:0008006" key="8">
    <source>
        <dbReference type="Google" id="ProtNLM"/>
    </source>
</evidence>
<keyword evidence="3 5" id="KW-1133">Transmembrane helix</keyword>
<dbReference type="PANTHER" id="PTHR10250:SF26">
    <property type="entry name" value="GLUTATHIONE S-TRANSFERASE 3, MITOCHONDRIAL"/>
    <property type="match status" value="1"/>
</dbReference>
<keyword evidence="4 5" id="KW-0472">Membrane</keyword>
<comment type="subcellular location">
    <subcellularLocation>
        <location evidence="1">Membrane</location>
        <topology evidence="1">Multi-pass membrane protein</topology>
    </subcellularLocation>
</comment>